<protein>
    <submittedName>
        <fullName evidence="1">Uncharacterized protein</fullName>
    </submittedName>
</protein>
<evidence type="ECO:0000313" key="2">
    <source>
        <dbReference type="Proteomes" id="UP000249239"/>
    </source>
</evidence>
<dbReference type="AlphaFoldDB" id="A0A2W7MPM4"/>
<proteinExistence type="predicted"/>
<dbReference type="Proteomes" id="UP000249239">
    <property type="component" value="Unassembled WGS sequence"/>
</dbReference>
<reference evidence="1 2" key="1">
    <citation type="submission" date="2018-06" db="EMBL/GenBank/DDBJ databases">
        <title>Genomic Encyclopedia of Archaeal and Bacterial Type Strains, Phase II (KMG-II): from individual species to whole genera.</title>
        <authorList>
            <person name="Goeker M."/>
        </authorList>
    </citation>
    <scope>NUCLEOTIDE SEQUENCE [LARGE SCALE GENOMIC DNA]</scope>
    <source>
        <strain evidence="1 2">DSM 6779</strain>
    </source>
</reference>
<keyword evidence="2" id="KW-1185">Reference proteome</keyword>
<sequence>MKVKYISKLGLAGTVNNPKIVINNQAFRFSITNPRLYAVDSTYIYHPKEFLSYFDKLDYITLIRYRYRQSK</sequence>
<dbReference type="EMBL" id="QKZK01000072">
    <property type="protein sequence ID" value="PZX09798.1"/>
    <property type="molecule type" value="Genomic_DNA"/>
</dbReference>
<evidence type="ECO:0000313" key="1">
    <source>
        <dbReference type="EMBL" id="PZX09798.1"/>
    </source>
</evidence>
<comment type="caution">
    <text evidence="1">The sequence shown here is derived from an EMBL/GenBank/DDBJ whole genome shotgun (WGS) entry which is preliminary data.</text>
</comment>
<accession>A0A2W7MPM4</accession>
<name>A0A2W7MPM4_9BACT</name>
<organism evidence="1 2">
    <name type="scientific">Breznakibacter xylanolyticus</name>
    <dbReference type="NCBI Taxonomy" id="990"/>
    <lineage>
        <taxon>Bacteria</taxon>
        <taxon>Pseudomonadati</taxon>
        <taxon>Bacteroidota</taxon>
        <taxon>Bacteroidia</taxon>
        <taxon>Marinilabiliales</taxon>
        <taxon>Marinilabiliaceae</taxon>
        <taxon>Breznakibacter</taxon>
    </lineage>
</organism>
<gene>
    <name evidence="1" type="ORF">LX69_03521</name>
</gene>